<evidence type="ECO:0000259" key="1">
    <source>
        <dbReference type="Pfam" id="PF07754"/>
    </source>
</evidence>
<keyword evidence="3" id="KW-1185">Reference proteome</keyword>
<dbReference type="KEGG" id="pab:PABs13722"/>
<dbReference type="Proteomes" id="UP000000810">
    <property type="component" value="Chromosome"/>
</dbReference>
<protein>
    <submittedName>
        <fullName evidence="2">Predicted Zn-ribbon RNA-binding protein involved in translation</fullName>
    </submittedName>
</protein>
<dbReference type="STRING" id="272844.PABs13722"/>
<dbReference type="EMBL" id="AJ248283">
    <property type="protein sequence ID" value="CAD55654.1"/>
    <property type="molecule type" value="Genomic_DNA"/>
</dbReference>
<dbReference type="PANTHER" id="PTHR40733:SF1">
    <property type="entry name" value="SMALL ZINC FINGER PROTEIN HVO-2753-LIKE ZINC-BINDING POCKET DOMAIN-CONTAINING PROTEIN"/>
    <property type="match status" value="1"/>
</dbReference>
<accession>Q8J2Y5</accession>
<sequence length="66" mass="7582">MWELAENVELKFEIPVCTSCGREITPREHATHFVCPNCGEAIIWRCETCRLLAKPYKCPKCGWEGP</sequence>
<dbReference type="PANTHER" id="PTHR40733">
    <property type="entry name" value="ZINC-RIBBON RNA-BINDING PROTEIN INVOLVED IN TRANSLATION-RELATED"/>
    <property type="match status" value="1"/>
</dbReference>
<dbReference type="PhylomeDB" id="Q8J2Y5"/>
<dbReference type="HOGENOM" id="CLU_196471_1_0_2"/>
<evidence type="ECO:0000313" key="2">
    <source>
        <dbReference type="EMBL" id="CAD55654.1"/>
    </source>
</evidence>
<dbReference type="Pfam" id="PF07754">
    <property type="entry name" value="HVO_2753_ZBP"/>
    <property type="match status" value="1"/>
</dbReference>
<evidence type="ECO:0000313" key="3">
    <source>
        <dbReference type="Proteomes" id="UP000000810"/>
    </source>
</evidence>
<dbReference type="AlphaFoldDB" id="Q8J2Y5"/>
<feature type="domain" description="Small zinc finger protein HVO-2753-like zinc-binding pocket" evidence="1">
    <location>
        <begin position="17"/>
        <end position="62"/>
    </location>
</feature>
<reference evidence="2 3" key="1">
    <citation type="journal article" date="2003" name="Mol. Microbiol.">
        <title>An integrated analysis of the genome of the hyperthermophilic archaeon Pyrococcus abyssi.</title>
        <authorList>
            <person name="Cohen G."/>
            <person name="Barbe V."/>
            <person name="Flament D."/>
            <person name="Galperin M."/>
            <person name="Heilig R."/>
            <person name="Ripp R."/>
            <person name="Lecompte O."/>
            <person name="Prieur D."/>
            <person name="Poch O."/>
            <person name="Quellerou J."/>
            <person name="Thierry J.C."/>
            <person name="Van der Oost J."/>
            <person name="Weissenbach J."/>
            <person name="Zivanovic Y."/>
            <person name="Forterre P."/>
        </authorList>
    </citation>
    <scope>NUCLEOTIDE SEQUENCE [LARGE SCALE GENOMIC DNA]</scope>
    <source>
        <strain evidence="3">GE5 / Orsay</strain>
    </source>
</reference>
<dbReference type="Gene3D" id="2.20.28.10">
    <property type="match status" value="1"/>
</dbReference>
<gene>
    <name evidence="2" type="ORF">PABs13722</name>
</gene>
<dbReference type="eggNOG" id="arCOG01989">
    <property type="taxonomic scope" value="Archaea"/>
</dbReference>
<dbReference type="PATRIC" id="fig|272844.11.peg.32"/>
<organism evidence="2 3">
    <name type="scientific">Pyrococcus abyssi (strain GE5 / Orsay)</name>
    <dbReference type="NCBI Taxonomy" id="272844"/>
    <lineage>
        <taxon>Archaea</taxon>
        <taxon>Methanobacteriati</taxon>
        <taxon>Methanobacteriota</taxon>
        <taxon>Thermococci</taxon>
        <taxon>Thermococcales</taxon>
        <taxon>Thermococcaceae</taxon>
        <taxon>Pyrococcus</taxon>
    </lineage>
</organism>
<dbReference type="NCBIfam" id="NF011481">
    <property type="entry name" value="PRK14890.1"/>
    <property type="match status" value="1"/>
</dbReference>
<proteinExistence type="predicted"/>
<dbReference type="InterPro" id="IPR044720">
    <property type="entry name" value="HVO_2753-like"/>
</dbReference>
<dbReference type="InterPro" id="IPR011668">
    <property type="entry name" value="HVO_2753-like_ZBP"/>
</dbReference>
<name>Q8J2Y5_PYRAB</name>